<evidence type="ECO:0000313" key="1">
    <source>
        <dbReference type="EMBL" id="MCD9641289.1"/>
    </source>
</evidence>
<organism evidence="1 2">
    <name type="scientific">Datura stramonium</name>
    <name type="common">Jimsonweed</name>
    <name type="synonym">Common thornapple</name>
    <dbReference type="NCBI Taxonomy" id="4076"/>
    <lineage>
        <taxon>Eukaryota</taxon>
        <taxon>Viridiplantae</taxon>
        <taxon>Streptophyta</taxon>
        <taxon>Embryophyta</taxon>
        <taxon>Tracheophyta</taxon>
        <taxon>Spermatophyta</taxon>
        <taxon>Magnoliopsida</taxon>
        <taxon>eudicotyledons</taxon>
        <taxon>Gunneridae</taxon>
        <taxon>Pentapetalae</taxon>
        <taxon>asterids</taxon>
        <taxon>lamiids</taxon>
        <taxon>Solanales</taxon>
        <taxon>Solanaceae</taxon>
        <taxon>Solanoideae</taxon>
        <taxon>Datureae</taxon>
        <taxon>Datura</taxon>
    </lineage>
</organism>
<keyword evidence="2" id="KW-1185">Reference proteome</keyword>
<proteinExistence type="predicted"/>
<dbReference type="EMBL" id="JACEIK010003322">
    <property type="protein sequence ID" value="MCD9641289.1"/>
    <property type="molecule type" value="Genomic_DNA"/>
</dbReference>
<comment type="caution">
    <text evidence="1">The sequence shown here is derived from an EMBL/GenBank/DDBJ whole genome shotgun (WGS) entry which is preliminary data.</text>
</comment>
<sequence>GFSSKMKYSKVYDGVSKKALNLLAMNRTTYPLIYLGSLRMRYPNLRRTPHQCEVSPLHLIKDVEQTPNSRILSRMDGNSSFKQPHLSNFQVHTWLVFALTK</sequence>
<feature type="non-terminal residue" evidence="1">
    <location>
        <position position="1"/>
    </location>
</feature>
<reference evidence="1 2" key="1">
    <citation type="journal article" date="2021" name="BMC Genomics">
        <title>Datura genome reveals duplications of psychoactive alkaloid biosynthetic genes and high mutation rate following tissue culture.</title>
        <authorList>
            <person name="Rajewski A."/>
            <person name="Carter-House D."/>
            <person name="Stajich J."/>
            <person name="Litt A."/>
        </authorList>
    </citation>
    <scope>NUCLEOTIDE SEQUENCE [LARGE SCALE GENOMIC DNA]</scope>
    <source>
        <strain evidence="1">AR-01</strain>
    </source>
</reference>
<name>A0ABS8V562_DATST</name>
<dbReference type="Proteomes" id="UP000823775">
    <property type="component" value="Unassembled WGS sequence"/>
</dbReference>
<evidence type="ECO:0000313" key="2">
    <source>
        <dbReference type="Proteomes" id="UP000823775"/>
    </source>
</evidence>
<gene>
    <name evidence="1" type="ORF">HAX54_027395</name>
</gene>
<protein>
    <submittedName>
        <fullName evidence="1">Uncharacterized protein</fullName>
    </submittedName>
</protein>
<accession>A0ABS8V562</accession>